<gene>
    <name evidence="3" type="ORF">D1B32_19615</name>
</gene>
<evidence type="ECO:0000256" key="1">
    <source>
        <dbReference type="SAM" id="MobiDB-lite"/>
    </source>
</evidence>
<sequence length="107" mass="12255">MGWLFKYRGKSRNKASLIVLKAFISLYVFFLSTSYLTSNTNSFFHYYHSVDGEVTIGAWDSRKTNEHSVKEKMSGIVKTNCSEESSEELPVNGNTEERKLLQEGEKC</sequence>
<evidence type="ECO:0000256" key="2">
    <source>
        <dbReference type="SAM" id="Phobius"/>
    </source>
</evidence>
<evidence type="ECO:0000313" key="3">
    <source>
        <dbReference type="EMBL" id="RHW29868.1"/>
    </source>
</evidence>
<feature type="compositionally biased region" description="Basic and acidic residues" evidence="1">
    <location>
        <begin position="95"/>
        <end position="107"/>
    </location>
</feature>
<keyword evidence="2" id="KW-1133">Transmembrane helix</keyword>
<dbReference type="Proteomes" id="UP000285456">
    <property type="component" value="Unassembled WGS sequence"/>
</dbReference>
<proteinExistence type="predicted"/>
<comment type="caution">
    <text evidence="3">The sequence shown here is derived from an EMBL/GenBank/DDBJ whole genome shotgun (WGS) entry which is preliminary data.</text>
</comment>
<evidence type="ECO:0000313" key="4">
    <source>
        <dbReference type="Proteomes" id="UP000285456"/>
    </source>
</evidence>
<dbReference type="EMBL" id="QWEH01000018">
    <property type="protein sequence ID" value="RHW29868.1"/>
    <property type="molecule type" value="Genomic_DNA"/>
</dbReference>
<reference evidence="3 4" key="1">
    <citation type="journal article" date="2007" name="Int. J. Syst. Evol. Microbiol.">
        <title>Oceanobacillus profundus sp. nov., isolated from a deep-sea sediment core.</title>
        <authorList>
            <person name="Kim Y.G."/>
            <person name="Choi D.H."/>
            <person name="Hyun S."/>
            <person name="Cho B.C."/>
        </authorList>
    </citation>
    <scope>NUCLEOTIDE SEQUENCE [LARGE SCALE GENOMIC DNA]</scope>
    <source>
        <strain evidence="3 4">DSM 18246</strain>
    </source>
</reference>
<feature type="transmembrane region" description="Helical" evidence="2">
    <location>
        <begin position="15"/>
        <end position="36"/>
    </location>
</feature>
<feature type="region of interest" description="Disordered" evidence="1">
    <location>
        <begin position="81"/>
        <end position="107"/>
    </location>
</feature>
<name>A0A417YAY6_9BACI</name>
<dbReference type="AlphaFoldDB" id="A0A417YAY6"/>
<keyword evidence="2" id="KW-0472">Membrane</keyword>
<keyword evidence="2" id="KW-0812">Transmembrane</keyword>
<accession>A0A417YAY6</accession>
<protein>
    <submittedName>
        <fullName evidence="3">Uncharacterized protein</fullName>
    </submittedName>
</protein>
<dbReference type="RefSeq" id="WP_118890210.1">
    <property type="nucleotide sequence ID" value="NZ_PHUT01000018.1"/>
</dbReference>
<organism evidence="3 4">
    <name type="scientific">Oceanobacillus profundus</name>
    <dbReference type="NCBI Taxonomy" id="372463"/>
    <lineage>
        <taxon>Bacteria</taxon>
        <taxon>Bacillati</taxon>
        <taxon>Bacillota</taxon>
        <taxon>Bacilli</taxon>
        <taxon>Bacillales</taxon>
        <taxon>Bacillaceae</taxon>
        <taxon>Oceanobacillus</taxon>
    </lineage>
</organism>
<keyword evidence="4" id="KW-1185">Reference proteome</keyword>